<dbReference type="EMBL" id="LAZR01013274">
    <property type="protein sequence ID" value="KKM22722.1"/>
    <property type="molecule type" value="Genomic_DNA"/>
</dbReference>
<proteinExistence type="predicted"/>
<comment type="caution">
    <text evidence="1">The sequence shown here is derived from an EMBL/GenBank/DDBJ whole genome shotgun (WGS) entry which is preliminary data.</text>
</comment>
<dbReference type="InterPro" id="IPR029063">
    <property type="entry name" value="SAM-dependent_MTases_sf"/>
</dbReference>
<evidence type="ECO:0008006" key="2">
    <source>
        <dbReference type="Google" id="ProtNLM"/>
    </source>
</evidence>
<dbReference type="Gene3D" id="3.40.50.150">
    <property type="entry name" value="Vaccinia Virus protein VP39"/>
    <property type="match status" value="1"/>
</dbReference>
<evidence type="ECO:0000313" key="1">
    <source>
        <dbReference type="EMBL" id="KKM22722.1"/>
    </source>
</evidence>
<name>A0A0F9I5B0_9ZZZZ</name>
<accession>A0A0F9I5B0</accession>
<dbReference type="SUPFAM" id="SSF53335">
    <property type="entry name" value="S-adenosyl-L-methionine-dependent methyltransferases"/>
    <property type="match status" value="1"/>
</dbReference>
<dbReference type="Pfam" id="PF12847">
    <property type="entry name" value="Methyltransf_18"/>
    <property type="match status" value="1"/>
</dbReference>
<sequence>MTRFDDIVSLVPPDVKSVADVGYDHGRVILLLSKTHDHIRIIGVEQQPEARGRFWRLHGADESLRSRVELLHGNGLEPLESKGPDVVVIGGLGERSIVEILARSEGILPGIGRLVLAPMDTKGVLRRYLHSISWSVVEERLSRKRSRFYQVYAAEPGMRSIDASTWLFGTDLFDQNHPLLLEFLTDLKRRYRPMVEHYKDDRDRIPSFYRSINRAIAVAGDMKAKSSP</sequence>
<gene>
    <name evidence="1" type="ORF">LCGC14_1622400</name>
</gene>
<dbReference type="AlphaFoldDB" id="A0A0F9I5B0"/>
<reference evidence="1" key="1">
    <citation type="journal article" date="2015" name="Nature">
        <title>Complex archaea that bridge the gap between prokaryotes and eukaryotes.</title>
        <authorList>
            <person name="Spang A."/>
            <person name="Saw J.H."/>
            <person name="Jorgensen S.L."/>
            <person name="Zaremba-Niedzwiedzka K."/>
            <person name="Martijn J."/>
            <person name="Lind A.E."/>
            <person name="van Eijk R."/>
            <person name="Schleper C."/>
            <person name="Guy L."/>
            <person name="Ettema T.J."/>
        </authorList>
    </citation>
    <scope>NUCLEOTIDE SEQUENCE</scope>
</reference>
<dbReference type="PANTHER" id="PTHR38451:SF1">
    <property type="entry name" value="TRNA (ADENINE(22)-N(1))-METHYLTRANSFERASE"/>
    <property type="match status" value="1"/>
</dbReference>
<dbReference type="PANTHER" id="PTHR38451">
    <property type="entry name" value="TRNA (ADENINE(22)-N(1))-METHYLTRANSFERASE"/>
    <property type="match status" value="1"/>
</dbReference>
<organism evidence="1">
    <name type="scientific">marine sediment metagenome</name>
    <dbReference type="NCBI Taxonomy" id="412755"/>
    <lineage>
        <taxon>unclassified sequences</taxon>
        <taxon>metagenomes</taxon>
        <taxon>ecological metagenomes</taxon>
    </lineage>
</organism>
<protein>
    <recommendedName>
        <fullName evidence="2">SAM-dependent methyltransferase</fullName>
    </recommendedName>
</protein>